<organism evidence="1 2">
    <name type="scientific">Canavalia gladiata</name>
    <name type="common">Sword bean</name>
    <name type="synonym">Dolichos gladiatus</name>
    <dbReference type="NCBI Taxonomy" id="3824"/>
    <lineage>
        <taxon>Eukaryota</taxon>
        <taxon>Viridiplantae</taxon>
        <taxon>Streptophyta</taxon>
        <taxon>Embryophyta</taxon>
        <taxon>Tracheophyta</taxon>
        <taxon>Spermatophyta</taxon>
        <taxon>Magnoliopsida</taxon>
        <taxon>eudicotyledons</taxon>
        <taxon>Gunneridae</taxon>
        <taxon>Pentapetalae</taxon>
        <taxon>rosids</taxon>
        <taxon>fabids</taxon>
        <taxon>Fabales</taxon>
        <taxon>Fabaceae</taxon>
        <taxon>Papilionoideae</taxon>
        <taxon>50 kb inversion clade</taxon>
        <taxon>NPAAA clade</taxon>
        <taxon>indigoferoid/millettioid clade</taxon>
        <taxon>Phaseoleae</taxon>
        <taxon>Canavalia</taxon>
    </lineage>
</organism>
<gene>
    <name evidence="1" type="ORF">VNO77_33068</name>
</gene>
<keyword evidence="2" id="KW-1185">Reference proteome</keyword>
<reference evidence="1 2" key="1">
    <citation type="submission" date="2024-01" db="EMBL/GenBank/DDBJ databases">
        <title>The genomes of 5 underutilized Papilionoideae crops provide insights into root nodulation and disease resistanc.</title>
        <authorList>
            <person name="Jiang F."/>
        </authorList>
    </citation>
    <scope>NUCLEOTIDE SEQUENCE [LARGE SCALE GENOMIC DNA]</scope>
    <source>
        <strain evidence="1">LVBAO_FW01</strain>
        <tissue evidence="1">Leaves</tissue>
    </source>
</reference>
<accession>A0AAN9KE92</accession>
<evidence type="ECO:0000313" key="2">
    <source>
        <dbReference type="Proteomes" id="UP001367508"/>
    </source>
</evidence>
<name>A0AAN9KE92_CANGL</name>
<comment type="caution">
    <text evidence="1">The sequence shown here is derived from an EMBL/GenBank/DDBJ whole genome shotgun (WGS) entry which is preliminary data.</text>
</comment>
<dbReference type="EMBL" id="JAYMYQ010000008">
    <property type="protein sequence ID" value="KAK7314542.1"/>
    <property type="molecule type" value="Genomic_DNA"/>
</dbReference>
<protein>
    <submittedName>
        <fullName evidence="1">Uncharacterized protein</fullName>
    </submittedName>
</protein>
<dbReference type="AlphaFoldDB" id="A0AAN9KE92"/>
<proteinExistence type="predicted"/>
<evidence type="ECO:0000313" key="1">
    <source>
        <dbReference type="EMBL" id="KAK7314542.1"/>
    </source>
</evidence>
<sequence>MLFNSHTDAVVEDTFFVGLNSFTVVICLLVRSVELKLGYQTGAMYLKSTVVDHVFLRGAQHDINSAPRIPPCIQIRSEWRPHIVVTIEWIKAFSNANEAMLLFVPILPRPQLNIDCLKIFHYVGVTLNADGNVFKLLKHDEFGGKIGTPIVLVFKSCHCLPRL</sequence>
<dbReference type="Proteomes" id="UP001367508">
    <property type="component" value="Unassembled WGS sequence"/>
</dbReference>